<sequence length="117" mass="11355">MSDPIVPRDQLVKTGGKAVGGIGGGIVLLALNSVTGFLPAVIIGGLLTAGGLGIAGSSPEDKTAGTIAAAAGIATISSALPLVGGLASTLLWGGGVVLLGAGIYSAFKFWQGLRSRR</sequence>
<protein>
    <submittedName>
        <fullName evidence="2">Uncharacterized protein</fullName>
    </submittedName>
</protein>
<dbReference type="STRING" id="889378.Spiaf_1615"/>
<dbReference type="Proteomes" id="UP000007383">
    <property type="component" value="Chromosome"/>
</dbReference>
<feature type="transmembrane region" description="Helical" evidence="1">
    <location>
        <begin position="89"/>
        <end position="107"/>
    </location>
</feature>
<evidence type="ECO:0000313" key="2">
    <source>
        <dbReference type="EMBL" id="AFG37673.1"/>
    </source>
</evidence>
<accession>H9UJI0</accession>
<dbReference type="EMBL" id="CP003282">
    <property type="protein sequence ID" value="AFG37673.1"/>
    <property type="molecule type" value="Genomic_DNA"/>
</dbReference>
<dbReference type="RefSeq" id="WP_014455656.1">
    <property type="nucleotide sequence ID" value="NC_017098.1"/>
</dbReference>
<reference evidence="3" key="1">
    <citation type="journal article" date="2013" name="Stand. Genomic Sci.">
        <title>Complete genome sequence of the halophilic bacterium Spirochaeta africana type strain (Z-7692(T)) from the alkaline Lake Magadi in the East African Rift.</title>
        <authorList>
            <person name="Liolos K."/>
            <person name="Abt B."/>
            <person name="Scheuner C."/>
            <person name="Teshima H."/>
            <person name="Held B."/>
            <person name="Lapidus A."/>
            <person name="Nolan M."/>
            <person name="Lucas S."/>
            <person name="Deshpande S."/>
            <person name="Cheng J.F."/>
            <person name="Tapia R."/>
            <person name="Goodwin L.A."/>
            <person name="Pitluck S."/>
            <person name="Pagani I."/>
            <person name="Ivanova N."/>
            <person name="Mavromatis K."/>
            <person name="Mikhailova N."/>
            <person name="Huntemann M."/>
            <person name="Pati A."/>
            <person name="Chen A."/>
            <person name="Palaniappan K."/>
            <person name="Land M."/>
            <person name="Rohde M."/>
            <person name="Tindall B.J."/>
            <person name="Detter J.C."/>
            <person name="Goker M."/>
            <person name="Bristow J."/>
            <person name="Eisen J.A."/>
            <person name="Markowitz V."/>
            <person name="Hugenholtz P."/>
            <person name="Woyke T."/>
            <person name="Klenk H.P."/>
            <person name="Kyrpides N.C."/>
        </authorList>
    </citation>
    <scope>NUCLEOTIDE SEQUENCE</scope>
    <source>
        <strain evidence="3">ATCC 700263 / DSM 8902 / Z-7692</strain>
    </source>
</reference>
<dbReference type="AlphaFoldDB" id="H9UJI0"/>
<name>H9UJI0_SPIAZ</name>
<evidence type="ECO:0000256" key="1">
    <source>
        <dbReference type="SAM" id="Phobius"/>
    </source>
</evidence>
<dbReference type="HOGENOM" id="CLU_2083375_0_0_12"/>
<gene>
    <name evidence="2" type="ordered locus">Spiaf_1615</name>
</gene>
<keyword evidence="1" id="KW-0472">Membrane</keyword>
<evidence type="ECO:0000313" key="3">
    <source>
        <dbReference type="Proteomes" id="UP000007383"/>
    </source>
</evidence>
<keyword evidence="3" id="KW-1185">Reference proteome</keyword>
<keyword evidence="1" id="KW-0812">Transmembrane</keyword>
<proteinExistence type="predicted"/>
<organism evidence="2 3">
    <name type="scientific">Spirochaeta africana (strain ATCC 700263 / DSM 8902 / Z-7692)</name>
    <dbReference type="NCBI Taxonomy" id="889378"/>
    <lineage>
        <taxon>Bacteria</taxon>
        <taxon>Pseudomonadati</taxon>
        <taxon>Spirochaetota</taxon>
        <taxon>Spirochaetia</taxon>
        <taxon>Spirochaetales</taxon>
        <taxon>Spirochaetaceae</taxon>
        <taxon>Spirochaeta</taxon>
    </lineage>
</organism>
<keyword evidence="1" id="KW-1133">Transmembrane helix</keyword>
<dbReference type="PATRIC" id="fig|889378.3.peg.1602"/>
<dbReference type="KEGG" id="sfc:Spiaf_1615"/>